<dbReference type="PIRSF" id="PIRSF019169">
    <property type="entry name" value="PilM"/>
    <property type="match status" value="1"/>
</dbReference>
<dbReference type="Proteomes" id="UP000664209">
    <property type="component" value="Unassembled WGS sequence"/>
</dbReference>
<dbReference type="InterPro" id="IPR050696">
    <property type="entry name" value="FtsA/MreB"/>
</dbReference>
<dbReference type="SUPFAM" id="SSF53067">
    <property type="entry name" value="Actin-like ATPase domain"/>
    <property type="match status" value="2"/>
</dbReference>
<reference evidence="2" key="1">
    <citation type="submission" date="2021-03" db="EMBL/GenBank/DDBJ databases">
        <title>Actinotalea soli sp. nov., isolated from soil.</title>
        <authorList>
            <person name="Ping W."/>
            <person name="Zhang J."/>
        </authorList>
    </citation>
    <scope>NUCLEOTIDE SEQUENCE</scope>
    <source>
        <strain evidence="2">BY-33</strain>
    </source>
</reference>
<dbReference type="Pfam" id="PF11104">
    <property type="entry name" value="PilM_2"/>
    <property type="match status" value="1"/>
</dbReference>
<keyword evidence="3" id="KW-1185">Reference proteome</keyword>
<dbReference type="EMBL" id="JAGEMK010000001">
    <property type="protein sequence ID" value="MBO1750450.1"/>
    <property type="molecule type" value="Genomic_DNA"/>
</dbReference>
<comment type="caution">
    <text evidence="2">The sequence shown here is derived from an EMBL/GenBank/DDBJ whole genome shotgun (WGS) entry which is preliminary data.</text>
</comment>
<evidence type="ECO:0000259" key="1">
    <source>
        <dbReference type="SMART" id="SM00842"/>
    </source>
</evidence>
<evidence type="ECO:0000313" key="2">
    <source>
        <dbReference type="EMBL" id="MBO1750450.1"/>
    </source>
</evidence>
<dbReference type="NCBIfam" id="TIGR01175">
    <property type="entry name" value="pilM"/>
    <property type="match status" value="1"/>
</dbReference>
<proteinExistence type="predicted"/>
<dbReference type="CDD" id="cd24049">
    <property type="entry name" value="ASKHA_NBD_PilM"/>
    <property type="match status" value="1"/>
</dbReference>
<dbReference type="GO" id="GO:0051301">
    <property type="term" value="P:cell division"/>
    <property type="evidence" value="ECO:0007669"/>
    <property type="project" value="InterPro"/>
</dbReference>
<accession>A0A939LQ16</accession>
<sequence>MAKSRVVGLDIGSTAVRAAEVEFGPGGPTGKHQPTLVRYAEVGLPAGAVMDAEVSEPETVASALRDLWRRAKFSTRDVVLGVGNPRVIVRELDLPWLPMHQLRASLPFHVQELLPMPVEDALLDYYPVGEYVGTSGRTVQGMLVAASRETVRSNVMAAESAGLHPQMVDLNAFALLRAMARGENAEKVVALVDVGARTTNVIISAQGVPRFARTLPSGGQDVTDALAGQMQIAGPEAERLKSEIGVGYSVAPELSAGAAAVGEVTRTLVEAVRNTFVYYAGNNPGAGIDVALLTGGGGLLPGLGQYLSTASRLPVAFGDPLATLKVSGAAERNLPSSSSMLAIPVGLAFGVAA</sequence>
<dbReference type="PANTHER" id="PTHR32432">
    <property type="entry name" value="CELL DIVISION PROTEIN FTSA-RELATED"/>
    <property type="match status" value="1"/>
</dbReference>
<dbReference type="RefSeq" id="WP_208054101.1">
    <property type="nucleotide sequence ID" value="NZ_JAGEMK010000001.1"/>
</dbReference>
<protein>
    <submittedName>
        <fullName evidence="2">Type IV pilus assembly protein PilM</fullName>
    </submittedName>
</protein>
<name>A0A939LQ16_9CELL</name>
<gene>
    <name evidence="2" type="primary">pilM</name>
    <name evidence="2" type="ORF">J4G33_01375</name>
</gene>
<dbReference type="PANTHER" id="PTHR32432:SF3">
    <property type="entry name" value="ETHANOLAMINE UTILIZATION PROTEIN EUTJ"/>
    <property type="match status" value="1"/>
</dbReference>
<dbReference type="InterPro" id="IPR005883">
    <property type="entry name" value="PilM"/>
</dbReference>
<dbReference type="InterPro" id="IPR003494">
    <property type="entry name" value="SHS2_FtsA"/>
</dbReference>
<evidence type="ECO:0000313" key="3">
    <source>
        <dbReference type="Proteomes" id="UP000664209"/>
    </source>
</evidence>
<feature type="domain" description="SHS2" evidence="1">
    <location>
        <begin position="6"/>
        <end position="179"/>
    </location>
</feature>
<dbReference type="InterPro" id="IPR043129">
    <property type="entry name" value="ATPase_NBD"/>
</dbReference>
<dbReference type="SMART" id="SM00842">
    <property type="entry name" value="FtsA"/>
    <property type="match status" value="1"/>
</dbReference>
<organism evidence="2 3">
    <name type="scientific">Actinotalea soli</name>
    <dbReference type="NCBI Taxonomy" id="2819234"/>
    <lineage>
        <taxon>Bacteria</taxon>
        <taxon>Bacillati</taxon>
        <taxon>Actinomycetota</taxon>
        <taxon>Actinomycetes</taxon>
        <taxon>Micrococcales</taxon>
        <taxon>Cellulomonadaceae</taxon>
        <taxon>Actinotalea</taxon>
    </lineage>
</organism>
<dbReference type="Gene3D" id="3.30.1490.300">
    <property type="match status" value="1"/>
</dbReference>
<dbReference type="Gene3D" id="3.30.420.40">
    <property type="match status" value="2"/>
</dbReference>
<dbReference type="AlphaFoldDB" id="A0A939LQ16"/>